<dbReference type="AlphaFoldDB" id="A0A4Y4D2J5"/>
<accession>A0A4Y4D2J5</accession>
<evidence type="ECO:0000313" key="7">
    <source>
        <dbReference type="Proteomes" id="UP000318422"/>
    </source>
</evidence>
<dbReference type="SUPFAM" id="SSF117074">
    <property type="entry name" value="Hypothetical protein PA1324"/>
    <property type="match status" value="1"/>
</dbReference>
<gene>
    <name evidence="6" type="ORF">ZRA01_35500</name>
</gene>
<evidence type="ECO:0000313" key="6">
    <source>
        <dbReference type="EMBL" id="GEC97477.1"/>
    </source>
</evidence>
<dbReference type="SUPFAM" id="SSF46626">
    <property type="entry name" value="Cytochrome c"/>
    <property type="match status" value="1"/>
</dbReference>
<dbReference type="EMBL" id="BJNV01000091">
    <property type="protein sequence ID" value="GEC97477.1"/>
    <property type="molecule type" value="Genomic_DNA"/>
</dbReference>
<comment type="caution">
    <text evidence="6">The sequence shown here is derived from an EMBL/GenBank/DDBJ whole genome shotgun (WGS) entry which is preliminary data.</text>
</comment>
<dbReference type="InterPro" id="IPR036909">
    <property type="entry name" value="Cyt_c-like_dom_sf"/>
</dbReference>
<keyword evidence="2 4" id="KW-0479">Metal-binding</keyword>
<dbReference type="Gene3D" id="1.10.760.10">
    <property type="entry name" value="Cytochrome c-like domain"/>
    <property type="match status" value="1"/>
</dbReference>
<dbReference type="RefSeq" id="WP_141354773.1">
    <property type="nucleotide sequence ID" value="NZ_BJNV01000091.1"/>
</dbReference>
<keyword evidence="3 4" id="KW-0408">Iron</keyword>
<dbReference type="GO" id="GO:0020037">
    <property type="term" value="F:heme binding"/>
    <property type="evidence" value="ECO:0007669"/>
    <property type="project" value="InterPro"/>
</dbReference>
<dbReference type="PROSITE" id="PS51007">
    <property type="entry name" value="CYTC"/>
    <property type="match status" value="1"/>
</dbReference>
<sequence length="404" mass="41207">MQKPSTCARPPWPQLLGCALAVTLTACGGGGGGGADTRSQASATTLSGTAVDGYLQGARVFLDVNGNGLADTGEPTATTDANGRYSLDYSQVSSPVLGMRVIVTGGVDTDTGYAFTGMLTARADGSRAGQLVSPLTSLVDALVAQGLSLDDARAKVAAALGLTVADLATDPVAVLANQPGLYTRQVALQRAVQLLASANQGSQTAHEAQERVLRALATVIVAQNGTATVGEIVARASVNQASAARALADAVEDTLQAALRSQGGRASAKASLKAMDQIRHEMESSGEYSLSQAATRLDERNGATAYSGLAGVGGKTEAINTFTRRAGTATTVNQAPSTAGRLLASNCFQCHGTGGVGGFDRIRGSDAAEVRDYLRKSARSDIMAAHAQGYTSAQLDAIIAYLKQ</sequence>
<proteinExistence type="predicted"/>
<evidence type="ECO:0000256" key="1">
    <source>
        <dbReference type="ARBA" id="ARBA00022617"/>
    </source>
</evidence>
<evidence type="ECO:0000256" key="3">
    <source>
        <dbReference type="ARBA" id="ARBA00023004"/>
    </source>
</evidence>
<dbReference type="PROSITE" id="PS51257">
    <property type="entry name" value="PROKAR_LIPOPROTEIN"/>
    <property type="match status" value="1"/>
</dbReference>
<dbReference type="GO" id="GO:0046872">
    <property type="term" value="F:metal ion binding"/>
    <property type="evidence" value="ECO:0007669"/>
    <property type="project" value="UniProtKB-KW"/>
</dbReference>
<name>A0A4Y4D2J5_ZOORA</name>
<evidence type="ECO:0000256" key="4">
    <source>
        <dbReference type="PROSITE-ProRule" id="PRU00433"/>
    </source>
</evidence>
<protein>
    <recommendedName>
        <fullName evidence="5">Cytochrome c domain-containing protein</fullName>
    </recommendedName>
</protein>
<feature type="domain" description="Cytochrome c" evidence="5">
    <location>
        <begin position="335"/>
        <end position="404"/>
    </location>
</feature>
<organism evidence="6 7">
    <name type="scientific">Zoogloea ramigera</name>
    <dbReference type="NCBI Taxonomy" id="350"/>
    <lineage>
        <taxon>Bacteria</taxon>
        <taxon>Pseudomonadati</taxon>
        <taxon>Pseudomonadota</taxon>
        <taxon>Betaproteobacteria</taxon>
        <taxon>Rhodocyclales</taxon>
        <taxon>Zoogloeaceae</taxon>
        <taxon>Zoogloea</taxon>
    </lineage>
</organism>
<keyword evidence="7" id="KW-1185">Reference proteome</keyword>
<dbReference type="GO" id="GO:0009055">
    <property type="term" value="F:electron transfer activity"/>
    <property type="evidence" value="ECO:0007669"/>
    <property type="project" value="InterPro"/>
</dbReference>
<evidence type="ECO:0000259" key="5">
    <source>
        <dbReference type="PROSITE" id="PS51007"/>
    </source>
</evidence>
<dbReference type="Pfam" id="PF13442">
    <property type="entry name" value="Cytochrome_CBB3"/>
    <property type="match status" value="1"/>
</dbReference>
<reference evidence="6 7" key="1">
    <citation type="submission" date="2019-06" db="EMBL/GenBank/DDBJ databases">
        <title>Whole genome shotgun sequence of Zoogloea ramigera NBRC 15342.</title>
        <authorList>
            <person name="Hosoyama A."/>
            <person name="Uohara A."/>
            <person name="Ohji S."/>
            <person name="Ichikawa N."/>
        </authorList>
    </citation>
    <scope>NUCLEOTIDE SEQUENCE [LARGE SCALE GENOMIC DNA]</scope>
    <source>
        <strain evidence="6 7">NBRC 15342</strain>
    </source>
</reference>
<dbReference type="OrthoDB" id="8526831at2"/>
<evidence type="ECO:0000256" key="2">
    <source>
        <dbReference type="ARBA" id="ARBA00022723"/>
    </source>
</evidence>
<keyword evidence="1 4" id="KW-0349">Heme</keyword>
<dbReference type="InterPro" id="IPR009056">
    <property type="entry name" value="Cyt_c-like_dom"/>
</dbReference>
<dbReference type="Proteomes" id="UP000318422">
    <property type="component" value="Unassembled WGS sequence"/>
</dbReference>